<sequence>MPIHPLIRHAPDPDHPGWGTWELPDDGRFAASIGKLLVRAEGPGKARVRMFPERAQSNLSDVMHGGAVMTFIDMAFFAGGTLAGAEVAYAMTLDCETRFIAPGRLGTPLDAEIEVLRETGRLVFLRGLVVQTGETVAAFSGTLRKAKG</sequence>
<keyword evidence="3" id="KW-1185">Reference proteome</keyword>
<comment type="caution">
    <text evidence="2">The sequence shown here is derived from an EMBL/GenBank/DDBJ whole genome shotgun (WGS) entry which is preliminary data.</text>
</comment>
<dbReference type="RefSeq" id="WP_106515730.1">
    <property type="nucleotide sequence ID" value="NZ_PXYI01000011.1"/>
</dbReference>
<evidence type="ECO:0000313" key="3">
    <source>
        <dbReference type="Proteomes" id="UP000241167"/>
    </source>
</evidence>
<name>A0A2P7QG72_9SPHN</name>
<dbReference type="InterPro" id="IPR006683">
    <property type="entry name" value="Thioestr_dom"/>
</dbReference>
<dbReference type="Gene3D" id="3.10.129.10">
    <property type="entry name" value="Hotdog Thioesterase"/>
    <property type="match status" value="1"/>
</dbReference>
<dbReference type="Pfam" id="PF03061">
    <property type="entry name" value="4HBT"/>
    <property type="match status" value="1"/>
</dbReference>
<gene>
    <name evidence="2" type="ORF">C7I55_24735</name>
</gene>
<dbReference type="EMBL" id="PXYI01000011">
    <property type="protein sequence ID" value="PSJ36916.1"/>
    <property type="molecule type" value="Genomic_DNA"/>
</dbReference>
<accession>A0A2P7QG72</accession>
<dbReference type="CDD" id="cd03443">
    <property type="entry name" value="PaaI_thioesterase"/>
    <property type="match status" value="1"/>
</dbReference>
<dbReference type="AlphaFoldDB" id="A0A2P7QG72"/>
<evidence type="ECO:0000259" key="1">
    <source>
        <dbReference type="Pfam" id="PF03061"/>
    </source>
</evidence>
<organism evidence="2 3">
    <name type="scientific">Allosphingosinicella deserti</name>
    <dbReference type="NCBI Taxonomy" id="2116704"/>
    <lineage>
        <taxon>Bacteria</taxon>
        <taxon>Pseudomonadati</taxon>
        <taxon>Pseudomonadota</taxon>
        <taxon>Alphaproteobacteria</taxon>
        <taxon>Sphingomonadales</taxon>
        <taxon>Sphingomonadaceae</taxon>
        <taxon>Allosphingosinicella</taxon>
    </lineage>
</organism>
<dbReference type="InterPro" id="IPR029069">
    <property type="entry name" value="HotDog_dom_sf"/>
</dbReference>
<dbReference type="SUPFAM" id="SSF54637">
    <property type="entry name" value="Thioesterase/thiol ester dehydrase-isomerase"/>
    <property type="match status" value="1"/>
</dbReference>
<dbReference type="GO" id="GO:0016790">
    <property type="term" value="F:thiolester hydrolase activity"/>
    <property type="evidence" value="ECO:0007669"/>
    <property type="project" value="UniProtKB-ARBA"/>
</dbReference>
<reference evidence="2 3" key="1">
    <citation type="submission" date="2018-03" db="EMBL/GenBank/DDBJ databases">
        <title>The draft genome of Sphingosinicella sp. GL-C-18.</title>
        <authorList>
            <person name="Liu L."/>
            <person name="Li L."/>
            <person name="Liang L."/>
            <person name="Zhang X."/>
            <person name="Wang T."/>
        </authorList>
    </citation>
    <scope>NUCLEOTIDE SEQUENCE [LARGE SCALE GENOMIC DNA]</scope>
    <source>
        <strain evidence="2 3">GL-C-18</strain>
    </source>
</reference>
<feature type="domain" description="Thioesterase" evidence="1">
    <location>
        <begin position="62"/>
        <end position="136"/>
    </location>
</feature>
<proteinExistence type="predicted"/>
<evidence type="ECO:0000313" key="2">
    <source>
        <dbReference type="EMBL" id="PSJ36916.1"/>
    </source>
</evidence>
<protein>
    <submittedName>
        <fullName evidence="2">Phenylacetic acid degradation protein</fullName>
    </submittedName>
</protein>
<dbReference type="Proteomes" id="UP000241167">
    <property type="component" value="Unassembled WGS sequence"/>
</dbReference>
<dbReference type="OrthoDB" id="5741080at2"/>